<reference evidence="3" key="1">
    <citation type="submission" date="2018-12" db="EMBL/GenBank/DDBJ databases">
        <title>Tengunoibacter tsumagoiensis gen. nov., sp. nov., Dictyobacter kobayashii sp. nov., D. alpinus sp. nov., and D. joshuensis sp. nov. and description of Dictyobacteraceae fam. nov. within the order Ktedonobacterales isolated from Tengu-no-mugimeshi.</title>
        <authorList>
            <person name="Wang C.M."/>
            <person name="Zheng Y."/>
            <person name="Sakai Y."/>
            <person name="Toyoda A."/>
            <person name="Minakuchi Y."/>
            <person name="Abe K."/>
            <person name="Yokota A."/>
            <person name="Yabe S."/>
        </authorList>
    </citation>
    <scope>NUCLEOTIDE SEQUENCE [LARGE SCALE GENOMIC DNA]</scope>
    <source>
        <strain evidence="3">Uno11</strain>
    </source>
</reference>
<gene>
    <name evidence="2" type="ORF">KDK_36270</name>
</gene>
<dbReference type="EMBL" id="BIFS01000001">
    <property type="protein sequence ID" value="GCE19827.1"/>
    <property type="molecule type" value="Genomic_DNA"/>
</dbReference>
<comment type="caution">
    <text evidence="2">The sequence shown here is derived from an EMBL/GenBank/DDBJ whole genome shotgun (WGS) entry which is preliminary data.</text>
</comment>
<dbReference type="AlphaFoldDB" id="A0A402AL22"/>
<dbReference type="Gene3D" id="2.130.10.10">
    <property type="entry name" value="YVTN repeat-like/Quinoprotein amine dehydrogenase"/>
    <property type="match status" value="2"/>
</dbReference>
<protein>
    <recommendedName>
        <fullName evidence="1">Pyrrolo-quinoline quinone repeat domain-containing protein</fullName>
    </recommendedName>
</protein>
<evidence type="ECO:0000259" key="1">
    <source>
        <dbReference type="Pfam" id="PF13360"/>
    </source>
</evidence>
<dbReference type="SMART" id="SM00564">
    <property type="entry name" value="PQQ"/>
    <property type="match status" value="4"/>
</dbReference>
<dbReference type="InterPro" id="IPR002372">
    <property type="entry name" value="PQQ_rpt_dom"/>
</dbReference>
<dbReference type="InterPro" id="IPR018391">
    <property type="entry name" value="PQQ_b-propeller_rpt"/>
</dbReference>
<evidence type="ECO:0000313" key="2">
    <source>
        <dbReference type="EMBL" id="GCE19827.1"/>
    </source>
</evidence>
<name>A0A402AL22_9CHLR</name>
<dbReference type="Pfam" id="PF13360">
    <property type="entry name" value="PQQ_2"/>
    <property type="match status" value="1"/>
</dbReference>
<dbReference type="Proteomes" id="UP000287188">
    <property type="component" value="Unassembled WGS sequence"/>
</dbReference>
<organism evidence="2 3">
    <name type="scientific">Dictyobacter kobayashii</name>
    <dbReference type="NCBI Taxonomy" id="2014872"/>
    <lineage>
        <taxon>Bacteria</taxon>
        <taxon>Bacillati</taxon>
        <taxon>Chloroflexota</taxon>
        <taxon>Ktedonobacteria</taxon>
        <taxon>Ktedonobacterales</taxon>
        <taxon>Dictyobacteraceae</taxon>
        <taxon>Dictyobacter</taxon>
    </lineage>
</organism>
<dbReference type="InterPro" id="IPR015943">
    <property type="entry name" value="WD40/YVTN_repeat-like_dom_sf"/>
</dbReference>
<feature type="domain" description="Pyrrolo-quinoline quinone repeat" evidence="1">
    <location>
        <begin position="62"/>
        <end position="282"/>
    </location>
</feature>
<accession>A0A402AL22</accession>
<keyword evidence="3" id="KW-1185">Reference proteome</keyword>
<dbReference type="SUPFAM" id="SSF50998">
    <property type="entry name" value="Quinoprotein alcohol dehydrogenase-like"/>
    <property type="match status" value="1"/>
</dbReference>
<dbReference type="PANTHER" id="PTHR34512:SF30">
    <property type="entry name" value="OUTER MEMBRANE PROTEIN ASSEMBLY FACTOR BAMB"/>
    <property type="match status" value="1"/>
</dbReference>
<dbReference type="PANTHER" id="PTHR34512">
    <property type="entry name" value="CELL SURFACE PROTEIN"/>
    <property type="match status" value="1"/>
</dbReference>
<proteinExistence type="predicted"/>
<sequence>MAEPGAVVAVVGGATRRASGADQSCGYERIAGARTVSGGVGLLAGDMVVAKVLVPGSGTAAHLVAVRRESGQVVWESQATILDAGALDGKLWVMETDHSLNGISERDGSLVWHTQLGADTQVVSEEGALLYVQNSRQDLMAYRVADGLLQWQAADAGQLLKVDQGLVYTYQGLVAVPSKKQASASKYLMALRVSDGHSVWVATSLKSMPLAVKIANGVVYSYGASAVLTAIRVSDNRLLWRRPMGPQESLIEVAGGLVYIENAQISELVVLNAQTGAPAWRYLSGNASVVAVQPQMVYLRDTQGITALNTRNGSLVWLYETSIAISDVQLQGGSIYVVSEQDGVVNAVNGRNGNLLWHYDIGDPGHSYSNARGYVVQIDQGVVYLVLHNDTSLNALSVLDREILWHTSLILH</sequence>
<evidence type="ECO:0000313" key="3">
    <source>
        <dbReference type="Proteomes" id="UP000287188"/>
    </source>
</evidence>
<dbReference type="InterPro" id="IPR011047">
    <property type="entry name" value="Quinoprotein_ADH-like_sf"/>
</dbReference>